<dbReference type="AlphaFoldDB" id="A0AAD7TI59"/>
<gene>
    <name evidence="3" type="ORF">ONZ51_g11116</name>
</gene>
<keyword evidence="1" id="KW-1133">Transmembrane helix</keyword>
<feature type="domain" description="DUF6534" evidence="2">
    <location>
        <begin position="240"/>
        <end position="327"/>
    </location>
</feature>
<dbReference type="PANTHER" id="PTHR40465">
    <property type="entry name" value="CHROMOSOME 1, WHOLE GENOME SHOTGUN SEQUENCE"/>
    <property type="match status" value="1"/>
</dbReference>
<evidence type="ECO:0000256" key="1">
    <source>
        <dbReference type="SAM" id="Phobius"/>
    </source>
</evidence>
<dbReference type="Pfam" id="PF20152">
    <property type="entry name" value="DUF6534"/>
    <property type="match status" value="1"/>
</dbReference>
<comment type="caution">
    <text evidence="3">The sequence shown here is derived from an EMBL/GenBank/DDBJ whole genome shotgun (WGS) entry which is preliminary data.</text>
</comment>
<protein>
    <recommendedName>
        <fullName evidence="2">DUF6534 domain-containing protein</fullName>
    </recommendedName>
</protein>
<proteinExistence type="predicted"/>
<keyword evidence="1" id="KW-0472">Membrane</keyword>
<reference evidence="3" key="1">
    <citation type="submission" date="2022-11" db="EMBL/GenBank/DDBJ databases">
        <title>Genome Sequence of Cubamyces cubensis.</title>
        <authorList>
            <person name="Buettner E."/>
        </authorList>
    </citation>
    <scope>NUCLEOTIDE SEQUENCE</scope>
    <source>
        <strain evidence="3">MPL-01</strain>
    </source>
</reference>
<feature type="transmembrane region" description="Helical" evidence="1">
    <location>
        <begin position="193"/>
        <end position="212"/>
    </location>
</feature>
<evidence type="ECO:0000259" key="2">
    <source>
        <dbReference type="Pfam" id="PF20152"/>
    </source>
</evidence>
<feature type="transmembrane region" description="Helical" evidence="1">
    <location>
        <begin position="302"/>
        <end position="323"/>
    </location>
</feature>
<keyword evidence="1" id="KW-0812">Transmembrane</keyword>
<keyword evidence="4" id="KW-1185">Reference proteome</keyword>
<accession>A0AAD7TI59</accession>
<sequence length="395" mass="43692">MVASPTFLNETLGAALIGLILAAWSVFPWLSDTIRSTLSLISSSPIKPLWIDDLADVHLLWEMPEGFCGTQELDHNPMVFTLIIPGRGREFKSSHVRALDTLHLLLISHVVYSYTIVNFGNVSALQKPTCRFVESYEMVMRRTEGSSPSNGLKRRDHQRVSKMFTVRRPAEPSSDYPSLKPVLLSHMDVGGNWLICTAIAIGTLVTCGSTLAYTTKGLQMDTFVQLEKFAWLFYFCLSWSFVADLLIAVTMCILLAKRRHGAFRKVDQTIRVLILYSINTAALTTLCTLITLIAYAVSPHTLIYAALDFLLPKLLLNSFLATLNARKMLREQMSGGVVSVPLPEISGSANASADGTSEAVRFHENRRFPSAVLDRGKMSISAGTDCIVIGPEYEP</sequence>
<dbReference type="EMBL" id="JAPEVG010000495">
    <property type="protein sequence ID" value="KAJ8462104.1"/>
    <property type="molecule type" value="Genomic_DNA"/>
</dbReference>
<organism evidence="3 4">
    <name type="scientific">Trametes cubensis</name>
    <dbReference type="NCBI Taxonomy" id="1111947"/>
    <lineage>
        <taxon>Eukaryota</taxon>
        <taxon>Fungi</taxon>
        <taxon>Dikarya</taxon>
        <taxon>Basidiomycota</taxon>
        <taxon>Agaricomycotina</taxon>
        <taxon>Agaricomycetes</taxon>
        <taxon>Polyporales</taxon>
        <taxon>Polyporaceae</taxon>
        <taxon>Trametes</taxon>
    </lineage>
</organism>
<evidence type="ECO:0000313" key="4">
    <source>
        <dbReference type="Proteomes" id="UP001215151"/>
    </source>
</evidence>
<feature type="transmembrane region" description="Helical" evidence="1">
    <location>
        <begin position="232"/>
        <end position="256"/>
    </location>
</feature>
<feature type="transmembrane region" description="Helical" evidence="1">
    <location>
        <begin position="272"/>
        <end position="296"/>
    </location>
</feature>
<dbReference type="InterPro" id="IPR045339">
    <property type="entry name" value="DUF6534"/>
</dbReference>
<evidence type="ECO:0000313" key="3">
    <source>
        <dbReference type="EMBL" id="KAJ8462104.1"/>
    </source>
</evidence>
<dbReference type="Proteomes" id="UP001215151">
    <property type="component" value="Unassembled WGS sequence"/>
</dbReference>
<feature type="transmembrane region" description="Helical" evidence="1">
    <location>
        <begin position="12"/>
        <end position="30"/>
    </location>
</feature>
<dbReference type="PANTHER" id="PTHR40465:SF1">
    <property type="entry name" value="DUF6534 DOMAIN-CONTAINING PROTEIN"/>
    <property type="match status" value="1"/>
</dbReference>
<name>A0AAD7TI59_9APHY</name>